<keyword evidence="4" id="KW-1185">Reference proteome</keyword>
<feature type="domain" description="Serine aminopeptidase S33" evidence="2">
    <location>
        <begin position="27"/>
        <end position="279"/>
    </location>
</feature>
<evidence type="ECO:0000256" key="1">
    <source>
        <dbReference type="SAM" id="MobiDB-lite"/>
    </source>
</evidence>
<dbReference type="PANTHER" id="PTHR11614">
    <property type="entry name" value="PHOSPHOLIPASE-RELATED"/>
    <property type="match status" value="1"/>
</dbReference>
<name>A0ABP0C3F7_9PEZI</name>
<evidence type="ECO:0000313" key="4">
    <source>
        <dbReference type="Proteomes" id="UP001642406"/>
    </source>
</evidence>
<dbReference type="InterPro" id="IPR051044">
    <property type="entry name" value="MAG_DAG_Lipase"/>
</dbReference>
<sequence>MVKISEGTFTVDGQELYTKTWLPDGTPVAKLIIVHGFSDHVNLYVDFFPTLAGRGIAVYGFDQRGWGRSVKKSSDKGRTGPTTTVISDIVAFIKPHVNQGDGIPVFVLGHSMGGNEIATLMAAPVGSEYDTAVVKHVRGWLLEAPFFGFPPSEAPSALKISAGRLAGRLLPNFQLKHKIPKEYLSRDPEVLARLDKDTLCHDTGTLEGLAGLLDRVNDIAQGRVKPSASIKSVWLGHGDADLCTDFEASKRWFETAASAVPDKTFRNYEKWLHMLHAEPKADRELFYRECGDWILERVGDKAAPAVDAPAAAPAAAETPVVAAPAAAEEAPVAAVSEAAPAPDAGAAEAKL</sequence>
<dbReference type="SUPFAM" id="SSF53474">
    <property type="entry name" value="alpha/beta-Hydrolases"/>
    <property type="match status" value="1"/>
</dbReference>
<dbReference type="Proteomes" id="UP001642406">
    <property type="component" value="Unassembled WGS sequence"/>
</dbReference>
<dbReference type="Pfam" id="PF12146">
    <property type="entry name" value="Hydrolase_4"/>
    <property type="match status" value="1"/>
</dbReference>
<comment type="caution">
    <text evidence="3">The sequence shown here is derived from an EMBL/GenBank/DDBJ whole genome shotgun (WGS) entry which is preliminary data.</text>
</comment>
<organism evidence="3 4">
    <name type="scientific">Sporothrix bragantina</name>
    <dbReference type="NCBI Taxonomy" id="671064"/>
    <lineage>
        <taxon>Eukaryota</taxon>
        <taxon>Fungi</taxon>
        <taxon>Dikarya</taxon>
        <taxon>Ascomycota</taxon>
        <taxon>Pezizomycotina</taxon>
        <taxon>Sordariomycetes</taxon>
        <taxon>Sordariomycetidae</taxon>
        <taxon>Ophiostomatales</taxon>
        <taxon>Ophiostomataceae</taxon>
        <taxon>Sporothrix</taxon>
    </lineage>
</organism>
<accession>A0ABP0C3F7</accession>
<proteinExistence type="predicted"/>
<dbReference type="InterPro" id="IPR029058">
    <property type="entry name" value="AB_hydrolase_fold"/>
</dbReference>
<dbReference type="InterPro" id="IPR022742">
    <property type="entry name" value="Hydrolase_4"/>
</dbReference>
<feature type="region of interest" description="Disordered" evidence="1">
    <location>
        <begin position="331"/>
        <end position="351"/>
    </location>
</feature>
<dbReference type="Gene3D" id="3.40.50.1820">
    <property type="entry name" value="alpha/beta hydrolase"/>
    <property type="match status" value="1"/>
</dbReference>
<protein>
    <recommendedName>
        <fullName evidence="2">Serine aminopeptidase S33 domain-containing protein</fullName>
    </recommendedName>
</protein>
<evidence type="ECO:0000259" key="2">
    <source>
        <dbReference type="Pfam" id="PF12146"/>
    </source>
</evidence>
<dbReference type="EMBL" id="CAWUHC010000060">
    <property type="protein sequence ID" value="CAK7226542.1"/>
    <property type="molecule type" value="Genomic_DNA"/>
</dbReference>
<reference evidence="3 4" key="1">
    <citation type="submission" date="2024-01" db="EMBL/GenBank/DDBJ databases">
        <authorList>
            <person name="Allen C."/>
            <person name="Tagirdzhanova G."/>
        </authorList>
    </citation>
    <scope>NUCLEOTIDE SEQUENCE [LARGE SCALE GENOMIC DNA]</scope>
</reference>
<gene>
    <name evidence="3" type="ORF">SBRCBS47491_006266</name>
</gene>
<evidence type="ECO:0000313" key="3">
    <source>
        <dbReference type="EMBL" id="CAK7226542.1"/>
    </source>
</evidence>